<sequence length="495" mass="53525">MSEAPEGSPPSTPRKRGRDAGAQNNDRTKRAKTIGNTPPAGNTTSGADQSGPRTRSRSGSLVREPDKYVILETGYVPDKPLAKRKPKVEKRVTTADAIVTPAPVTTTTADVDMTPETVPDPVVITPTAGRQNPGDRPDIALVTFDPVDPDYLAGDYLYQVLVKIRDSPIFTELLATVTGQAPDDWQALVAQQENLPEPDRAAEEDVLARIAKVPASVGIVVVDGADFPGLTADYAASSSKARYNSTLHFIDHAQNDSTNAPTPLQSGGNYFAYLHGIVFELCNASQRQKMISIETAAADGLLDCVSYCLAKESQEVLSENLHDTLVTLALKDTGFLNVVDDVSNAKKTLKPPALGKMLYSSVSGSRAARLKNSVDKGHALQYVTAWKDHYWAKYAEVNPKLAAAFEDWTNERGEAPEIDHRSLVLAHTGIEVDDSEVSLILEHVNQTFQHPLLFNPGVTNSTDTDFGASSAEPERKPVKKNAASRGKAFVKKQKK</sequence>
<reference evidence="2" key="1">
    <citation type="submission" date="2021-02" db="EMBL/GenBank/DDBJ databases">
        <title>Draft genome sequence of Microbispora sp. RL4-1S isolated from rice leaves in Thailand.</title>
        <authorList>
            <person name="Muangham S."/>
            <person name="Duangmal K."/>
        </authorList>
    </citation>
    <scope>NUCLEOTIDE SEQUENCE</scope>
    <source>
        <strain evidence="2">RL4-1S</strain>
    </source>
</reference>
<organism evidence="2 3">
    <name type="scientific">Microbispora oryzae</name>
    <dbReference type="NCBI Taxonomy" id="2806554"/>
    <lineage>
        <taxon>Bacteria</taxon>
        <taxon>Bacillati</taxon>
        <taxon>Actinomycetota</taxon>
        <taxon>Actinomycetes</taxon>
        <taxon>Streptosporangiales</taxon>
        <taxon>Streptosporangiaceae</taxon>
        <taxon>Microbispora</taxon>
    </lineage>
</organism>
<dbReference type="AlphaFoldDB" id="A0A940WST5"/>
<proteinExistence type="predicted"/>
<dbReference type="Proteomes" id="UP000674234">
    <property type="component" value="Unassembled WGS sequence"/>
</dbReference>
<keyword evidence="3" id="KW-1185">Reference proteome</keyword>
<gene>
    <name evidence="2" type="ORF">JOL79_23540</name>
</gene>
<evidence type="ECO:0000313" key="2">
    <source>
        <dbReference type="EMBL" id="MBP2706785.1"/>
    </source>
</evidence>
<dbReference type="EMBL" id="JAFCNB010000014">
    <property type="protein sequence ID" value="MBP2706785.1"/>
    <property type="molecule type" value="Genomic_DNA"/>
</dbReference>
<comment type="caution">
    <text evidence="2">The sequence shown here is derived from an EMBL/GenBank/DDBJ whole genome shotgun (WGS) entry which is preliminary data.</text>
</comment>
<protein>
    <submittedName>
        <fullName evidence="2">Uncharacterized protein</fullName>
    </submittedName>
</protein>
<name>A0A940WST5_9ACTN</name>
<accession>A0A940WST5</accession>
<evidence type="ECO:0000313" key="3">
    <source>
        <dbReference type="Proteomes" id="UP000674234"/>
    </source>
</evidence>
<feature type="compositionally biased region" description="Polar residues" evidence="1">
    <location>
        <begin position="34"/>
        <end position="59"/>
    </location>
</feature>
<evidence type="ECO:0000256" key="1">
    <source>
        <dbReference type="SAM" id="MobiDB-lite"/>
    </source>
</evidence>
<feature type="region of interest" description="Disordered" evidence="1">
    <location>
        <begin position="1"/>
        <end position="65"/>
    </location>
</feature>
<feature type="region of interest" description="Disordered" evidence="1">
    <location>
        <begin position="463"/>
        <end position="495"/>
    </location>
</feature>
<dbReference type="RefSeq" id="WP_210158066.1">
    <property type="nucleotide sequence ID" value="NZ_JAFCNB010000014.1"/>
</dbReference>